<organism evidence="3 4">
    <name type="scientific">Diplodia corticola</name>
    <dbReference type="NCBI Taxonomy" id="236234"/>
    <lineage>
        <taxon>Eukaryota</taxon>
        <taxon>Fungi</taxon>
        <taxon>Dikarya</taxon>
        <taxon>Ascomycota</taxon>
        <taxon>Pezizomycotina</taxon>
        <taxon>Dothideomycetes</taxon>
        <taxon>Dothideomycetes incertae sedis</taxon>
        <taxon>Botryosphaeriales</taxon>
        <taxon>Botryosphaeriaceae</taxon>
        <taxon>Diplodia</taxon>
    </lineage>
</organism>
<feature type="region of interest" description="Disordered" evidence="1">
    <location>
        <begin position="26"/>
        <end position="51"/>
    </location>
</feature>
<feature type="region of interest" description="Disordered" evidence="1">
    <location>
        <begin position="461"/>
        <end position="532"/>
    </location>
</feature>
<dbReference type="GeneID" id="31013314"/>
<feature type="domain" description="WGR" evidence="2">
    <location>
        <begin position="648"/>
        <end position="749"/>
    </location>
</feature>
<evidence type="ECO:0000259" key="2">
    <source>
        <dbReference type="PROSITE" id="PS51977"/>
    </source>
</evidence>
<feature type="compositionally biased region" description="Polar residues" evidence="1">
    <location>
        <begin position="31"/>
        <end position="40"/>
    </location>
</feature>
<evidence type="ECO:0000313" key="4">
    <source>
        <dbReference type="Proteomes" id="UP000183809"/>
    </source>
</evidence>
<comment type="caution">
    <text evidence="3">The sequence shown here is derived from an EMBL/GenBank/DDBJ whole genome shotgun (WGS) entry which is preliminary data.</text>
</comment>
<evidence type="ECO:0000313" key="3">
    <source>
        <dbReference type="EMBL" id="OJD34239.1"/>
    </source>
</evidence>
<dbReference type="OrthoDB" id="342264at2759"/>
<dbReference type="EMBL" id="MNUE01000024">
    <property type="protein sequence ID" value="OJD34239.1"/>
    <property type="molecule type" value="Genomic_DNA"/>
</dbReference>
<reference evidence="3 4" key="1">
    <citation type="submission" date="2016-10" db="EMBL/GenBank/DDBJ databases">
        <title>Proteomics and genomics reveal pathogen-plant mechanisms compatible with a hemibiotrophic lifestyle of Diplodia corticola.</title>
        <authorList>
            <person name="Fernandes I."/>
            <person name="De Jonge R."/>
            <person name="Van De Peer Y."/>
            <person name="Devreese B."/>
            <person name="Alves A."/>
            <person name="Esteves A.C."/>
        </authorList>
    </citation>
    <scope>NUCLEOTIDE SEQUENCE [LARGE SCALE GENOMIC DNA]</scope>
    <source>
        <strain evidence="3 4">CBS 112549</strain>
    </source>
</reference>
<dbReference type="AlphaFoldDB" id="A0A1J9S0X8"/>
<protein>
    <submittedName>
        <fullName evidence="3">Vitamin k-dependent protein c isoform 1</fullName>
    </submittedName>
</protein>
<accession>A0A1J9S0X8</accession>
<proteinExistence type="predicted"/>
<feature type="region of interest" description="Disordered" evidence="1">
    <location>
        <begin position="319"/>
        <end position="339"/>
    </location>
</feature>
<feature type="compositionally biased region" description="Polar residues" evidence="1">
    <location>
        <begin position="319"/>
        <end position="336"/>
    </location>
</feature>
<dbReference type="RefSeq" id="XP_020130499.1">
    <property type="nucleotide sequence ID" value="XM_020273054.1"/>
</dbReference>
<dbReference type="Proteomes" id="UP000183809">
    <property type="component" value="Unassembled WGS sequence"/>
</dbReference>
<dbReference type="SUPFAM" id="SSF142921">
    <property type="entry name" value="WGR domain-like"/>
    <property type="match status" value="1"/>
</dbReference>
<dbReference type="InterPro" id="IPR036930">
    <property type="entry name" value="WGR_dom_sf"/>
</dbReference>
<gene>
    <name evidence="3" type="ORF">BKCO1_240001</name>
</gene>
<dbReference type="STRING" id="236234.A0A1J9S0X8"/>
<evidence type="ECO:0000256" key="1">
    <source>
        <dbReference type="SAM" id="MobiDB-lite"/>
    </source>
</evidence>
<sequence length="839" mass="91484">MSRRPSSALHAPQGIDPRLLSIMDDDRYSGDLSSQASPCTSLAMPTRAPQDLPVTPTTAPLDQYHMPVDPSFILCGQINPVAATPTIANNLQCTWTSTPHIPPAAFGNGNGTGQFTANFAQTPLDAAGYGWNNGQLTPNVDLTSLSAVGNGNGTEQFAPNLGPSQLSALGNAYYTGQIAPNLAQTPLDAAGYGWNNGQLTPNVDLTSLSAVGNGYSTEHFTPNLAQTPFPAFGNGYSTEQLTPSLTQTSPPAVGNGYSIEQLTPNLTQTSPPAVGNGYSTEQFTPNLTQTPLHTAGYRWNTEQLAPCVDPIQHSSIGSGYSTRHPTSYTPQHQSAAVRTKPTPKQFRFNPYPWHILSTAASKESNKQHLTSYTSRAPHPVVPTKSNIQQLTPRATRVSPAVVRTKPLRQQLGPYTANNQPASPAAHPVTHRLNHLGAEKPVAFITISPGSERLEPRLSYAPLQAQPPPQTPARTENRSIGLSTPEKTPTTNKPANKNLSGASAAFPSNAVKKKTKHQPAAVNAPLRQGPTAQIRSRITSQEACSLENPSYTPFEASLMSALEAEIKVLDKARNEKARAKWNAMQEWMNNYMKKARDNAMKEAKDNAMKEIAKDNAMKEAKAKDGATKELVSEFEIGKQNARKDIGSEVYHTYVDSTGFAYHDICLTRVDLTNNTNERVLLSIYETDFCPHNYVTYVGIHGPGTAFKSEILANGTDYKSAFLEFRKAFKKYTRVSWEARLIPQNYIAERVRVWEKLKIEQKMFERINEQPYSGSKPRGMVLVAPEDVLTREELESCLVKRYKYTAPAAGKPQGETRQFGGLYPVVPGDEPNDGGWTLVAS</sequence>
<keyword evidence="4" id="KW-1185">Reference proteome</keyword>
<dbReference type="InterPro" id="IPR008893">
    <property type="entry name" value="WGR_domain"/>
</dbReference>
<dbReference type="PROSITE" id="PS51977">
    <property type="entry name" value="WGR"/>
    <property type="match status" value="1"/>
</dbReference>
<feature type="compositionally biased region" description="Polar residues" evidence="1">
    <location>
        <begin position="477"/>
        <end position="500"/>
    </location>
</feature>
<name>A0A1J9S0X8_9PEZI</name>